<organism evidence="1 2">
    <name type="scientific">Xanthomonas phaseoli pv. syngonii LMG 9055</name>
    <dbReference type="NCBI Taxonomy" id="1437878"/>
    <lineage>
        <taxon>Bacteria</taxon>
        <taxon>Pseudomonadati</taxon>
        <taxon>Pseudomonadota</taxon>
        <taxon>Gammaproteobacteria</taxon>
        <taxon>Lysobacterales</taxon>
        <taxon>Lysobacteraceae</taxon>
        <taxon>Xanthomonas</taxon>
    </lineage>
</organism>
<proteinExistence type="predicted"/>
<dbReference type="AlphaFoldDB" id="A0A1V9GK74"/>
<accession>A0A1V9GK74</accession>
<gene>
    <name evidence="1" type="ORF">IA54_015635</name>
</gene>
<comment type="caution">
    <text evidence="1">The sequence shown here is derived from an EMBL/GenBank/DDBJ whole genome shotgun (WGS) entry which is preliminary data.</text>
</comment>
<dbReference type="Proteomes" id="UP000050343">
    <property type="component" value="Unassembled WGS sequence"/>
</dbReference>
<reference evidence="1 2" key="2">
    <citation type="journal article" date="2017" name="Plant Pathol.">
        <title>Pathogenicity and virulence gene content of Xanthomonas strains infecting Araceae, formerly known as Xanthomonas axonopodis pv. dieffenbachiae.</title>
        <authorList>
            <person name="Constantin E.C."/>
            <person name="Haegeman A."/>
            <person name="Van Vaerenbergh J."/>
            <person name="Baeyen S."/>
            <person name="Van Malderghem C."/>
            <person name="Maes M."/>
            <person name="Cottyn B."/>
        </authorList>
    </citation>
    <scope>NUCLEOTIDE SEQUENCE [LARGE SCALE GENOMIC DNA]</scope>
    <source>
        <strain evidence="2">LMG9055</strain>
    </source>
</reference>
<dbReference type="EMBL" id="JPUO02000250">
    <property type="protein sequence ID" value="OQP71061.1"/>
    <property type="molecule type" value="Genomic_DNA"/>
</dbReference>
<evidence type="ECO:0000313" key="2">
    <source>
        <dbReference type="Proteomes" id="UP000050343"/>
    </source>
</evidence>
<name>A0A1V9GK74_9XANT</name>
<protein>
    <submittedName>
        <fullName evidence="1">Uncharacterized protein</fullName>
    </submittedName>
</protein>
<evidence type="ECO:0000313" key="1">
    <source>
        <dbReference type="EMBL" id="OQP71061.1"/>
    </source>
</evidence>
<reference evidence="1 2" key="1">
    <citation type="journal article" date="2016" name="Plant Pathol.">
        <title>Genetic characterization of strains named as Xanthomonas axonopodis pv. dieffenbachiae leads to a taxonomic revision of the X. axonopodis species complex.</title>
        <authorList>
            <person name="Constantin E.C."/>
            <person name="Cleenwerck I."/>
            <person name="Maes M."/>
            <person name="Baeyen S."/>
            <person name="Van Malderghem C."/>
            <person name="De Vos P."/>
            <person name="Cottyn B."/>
        </authorList>
    </citation>
    <scope>NUCLEOTIDE SEQUENCE [LARGE SCALE GENOMIC DNA]</scope>
    <source>
        <strain evidence="2">LMG9055</strain>
    </source>
</reference>
<sequence>MTEPLRPALSRLWSSEPDGGMSLQLSARIEGCEHEVLTVLADPRDEALWVAVQAGSARVQIPLDVLRKALEVAAEEVHSAEWFARQDADASEA</sequence>